<evidence type="ECO:0000313" key="2">
    <source>
        <dbReference type="EMBL" id="KAL0950376.1"/>
    </source>
</evidence>
<dbReference type="EMBL" id="JASNQZ010000012">
    <property type="protein sequence ID" value="KAL0950376.1"/>
    <property type="molecule type" value="Genomic_DNA"/>
</dbReference>
<evidence type="ECO:0000313" key="3">
    <source>
        <dbReference type="Proteomes" id="UP001556367"/>
    </source>
</evidence>
<gene>
    <name evidence="2" type="ORF">HGRIS_010340</name>
</gene>
<comment type="caution">
    <text evidence="2">The sequence shown here is derived from an EMBL/GenBank/DDBJ whole genome shotgun (WGS) entry which is preliminary data.</text>
</comment>
<organism evidence="2 3">
    <name type="scientific">Hohenbuehelia grisea</name>
    <dbReference type="NCBI Taxonomy" id="104357"/>
    <lineage>
        <taxon>Eukaryota</taxon>
        <taxon>Fungi</taxon>
        <taxon>Dikarya</taxon>
        <taxon>Basidiomycota</taxon>
        <taxon>Agaricomycotina</taxon>
        <taxon>Agaricomycetes</taxon>
        <taxon>Agaricomycetidae</taxon>
        <taxon>Agaricales</taxon>
        <taxon>Pleurotineae</taxon>
        <taxon>Pleurotaceae</taxon>
        <taxon>Hohenbuehelia</taxon>
    </lineage>
</organism>
<evidence type="ECO:0000256" key="1">
    <source>
        <dbReference type="SAM" id="MobiDB-lite"/>
    </source>
</evidence>
<proteinExistence type="predicted"/>
<protein>
    <submittedName>
        <fullName evidence="2">Uncharacterized protein</fullName>
    </submittedName>
</protein>
<accession>A0ABR3J4E0</accession>
<feature type="region of interest" description="Disordered" evidence="1">
    <location>
        <begin position="1"/>
        <end position="22"/>
    </location>
</feature>
<keyword evidence="3" id="KW-1185">Reference proteome</keyword>
<sequence>MTAATLSGLSRPSSRTTLRSSSTLSLTTDSSSLYTTTSSRSIYGIGSTAGKAIHALGKSVLRGYESFTIGLRLSVIEVRFSAVSTLNAPLSDGERKVLELMYVDLLELSRAELYDRIPQQRALKILLKQIGSFDVYILVSVMASLVETQPDELRSIITELLFVHRLDWNLQLRDYKGRVSPPHRFTAMDKYNQAWAPQKHALLVCLLNQLISVSPAACEIALEAGLLDALDVVLSRRGFRSDVIYSDDMDMAVDMRTRFLNACAASFVAITAYSEHRNVFFSHSIRRLWQAVVITKQNINVATEPYGRIATRGRIRSPWGTIALSLYLYCQISLDNPLHVLEVDFVSRMMGSVQKVLNVSYFLEDMAAPAPLSQEYHELFLAHRARYLKFRDELLLVLHLIVVLRQHKDALGVSNLLEFLVRILACELGAARQLVKLLSWKTRTTDEVILVDLLLGIGLDNLFPPPPFHSCIYLTVRKIFATFWPEWFPLNT</sequence>
<name>A0ABR3J4E0_9AGAR</name>
<reference evidence="3" key="1">
    <citation type="submission" date="2024-06" db="EMBL/GenBank/DDBJ databases">
        <title>Multi-omics analyses provide insights into the biosynthesis of the anticancer antibiotic pleurotin in Hohenbuehelia grisea.</title>
        <authorList>
            <person name="Weaver J.A."/>
            <person name="Alberti F."/>
        </authorList>
    </citation>
    <scope>NUCLEOTIDE SEQUENCE [LARGE SCALE GENOMIC DNA]</scope>
    <source>
        <strain evidence="3">T-177</strain>
    </source>
</reference>
<dbReference type="Proteomes" id="UP001556367">
    <property type="component" value="Unassembled WGS sequence"/>
</dbReference>